<dbReference type="PANTHER" id="PTHR30572">
    <property type="entry name" value="MEMBRANE COMPONENT OF TRANSPORTER-RELATED"/>
    <property type="match status" value="1"/>
</dbReference>
<feature type="domain" description="ABC3 transporter permease C-terminal" evidence="8">
    <location>
        <begin position="796"/>
        <end position="909"/>
    </location>
</feature>
<proteinExistence type="inferred from homology"/>
<keyword evidence="2" id="KW-1003">Cell membrane</keyword>
<dbReference type="InterPro" id="IPR017800">
    <property type="entry name" value="ADOP"/>
</dbReference>
<accession>A0A1G7I8A7</accession>
<feature type="domain" description="ABC3 transporter permease C-terminal" evidence="8">
    <location>
        <begin position="382"/>
        <end position="501"/>
    </location>
</feature>
<sequence length="916" mass="100146">MFSDLIFRLRALFRRTTVENELDEELRFHFDQQVEKHMRSGMSQQEATRRTRLEFGGMTQVKENCRESRGTNLLETIGADILFAFRQLRRTPAFTITALLTLALGIGANAAIFTLVHAVLQKDLPVANPALLVRLGDTNDCCVGMGMSDSMSYFSTDAYEHLKKNTPEFEELAAMQAGFGYRPIVVRREGTQDPPRSVAGEFVSGNYFRTFGLQPHAGRLFTEADDKEGAQPTAVISYEAWQTRFQGDPTVIGSTFRVNTRPVTIIGIAPRNFFGDRLIRNPPEYYLPIETMPALANVPYVHNPKQNWLYMIGRVKPGTDLAQLQQKITAELRNELVAVGRFSPDHDKAKLTRLHITLTPGGAGITTMKEQYGDHLKLLMATAGLVLLIACANIANLLLVRGIARTTEMSVRTALGAMRSRIIRQLLTESVLLAILGGIAGLLVAYAGTRMLLALAFPDAASIPVHATPSLAVVGFACALSLVTGILFGLAPAWNASRTQPADALRSSSRTSTSGASLLQKGLVVFQIALSLVLLIAACLFLQSLKKLQGSDMKLNATNRYIIHINPQAAGYTQFQLDALYHTMEDRFHALPGVTKVGIASYTPMEDNNNGWGIEAHAHPQKGAISSVIRINGDYFDSVGTHVLMGRGINERDTPTAPRVAVVNQTFVRKIFQPGENPIGQHFGFPGADTNNAWEIVGVVEDTIYQNVRWKDHLMFFIPTMQEPESRTDPIDKDDALYAGALVVATDHPVDGMEAIAQHTLASINPDLTVVRFDTFDQQIAANFTEERLISRLTMLFGGLALLLAAIGSYGVTAYSVVRRNQEIGVRMALGANRSTVMLMILRGATIQTALGMLIGIPVALLCVRFVQSQLYEIAGLDAIVITSSVVILAIAAAIAAIIPAQRASSINPMDALRME</sequence>
<keyword evidence="4 7" id="KW-1133">Transmembrane helix</keyword>
<dbReference type="PANTHER" id="PTHR30572:SF4">
    <property type="entry name" value="ABC TRANSPORTER PERMEASE YTRF"/>
    <property type="match status" value="1"/>
</dbReference>
<feature type="domain" description="MacB-like periplasmic core" evidence="9">
    <location>
        <begin position="95"/>
        <end position="330"/>
    </location>
</feature>
<feature type="transmembrane region" description="Helical" evidence="7">
    <location>
        <begin position="879"/>
        <end position="901"/>
    </location>
</feature>
<dbReference type="EMBL" id="LT629690">
    <property type="protein sequence ID" value="SDF08940.1"/>
    <property type="molecule type" value="Genomic_DNA"/>
</dbReference>
<comment type="subcellular location">
    <subcellularLocation>
        <location evidence="1">Cell membrane</location>
        <topology evidence="1">Multi-pass membrane protein</topology>
    </subcellularLocation>
</comment>
<protein>
    <submittedName>
        <fullName evidence="10">Duplicated orphan permease</fullName>
    </submittedName>
</protein>
<evidence type="ECO:0000256" key="2">
    <source>
        <dbReference type="ARBA" id="ARBA00022475"/>
    </source>
</evidence>
<dbReference type="InterPro" id="IPR025857">
    <property type="entry name" value="MacB_PCD"/>
</dbReference>
<feature type="transmembrane region" description="Helical" evidence="7">
    <location>
        <begin position="839"/>
        <end position="867"/>
    </location>
</feature>
<feature type="transmembrane region" description="Helical" evidence="7">
    <location>
        <begin position="523"/>
        <end position="545"/>
    </location>
</feature>
<evidence type="ECO:0000259" key="8">
    <source>
        <dbReference type="Pfam" id="PF02687"/>
    </source>
</evidence>
<evidence type="ECO:0000256" key="7">
    <source>
        <dbReference type="SAM" id="Phobius"/>
    </source>
</evidence>
<dbReference type="Pfam" id="PF12704">
    <property type="entry name" value="MacB_PCD"/>
    <property type="match status" value="2"/>
</dbReference>
<evidence type="ECO:0000256" key="1">
    <source>
        <dbReference type="ARBA" id="ARBA00004651"/>
    </source>
</evidence>
<feature type="transmembrane region" description="Helical" evidence="7">
    <location>
        <begin position="426"/>
        <end position="447"/>
    </location>
</feature>
<feature type="transmembrane region" description="Helical" evidence="7">
    <location>
        <begin position="93"/>
        <end position="120"/>
    </location>
</feature>
<reference evidence="10 11" key="1">
    <citation type="submission" date="2016-10" db="EMBL/GenBank/DDBJ databases">
        <authorList>
            <person name="de Groot N.N."/>
        </authorList>
    </citation>
    <scope>NUCLEOTIDE SEQUENCE [LARGE SCALE GENOMIC DNA]</scope>
    <source>
        <strain evidence="10 11">GAS232</strain>
    </source>
</reference>
<name>A0A1G7I8A7_9BACT</name>
<dbReference type="GO" id="GO:0022857">
    <property type="term" value="F:transmembrane transporter activity"/>
    <property type="evidence" value="ECO:0007669"/>
    <property type="project" value="TreeGrafter"/>
</dbReference>
<dbReference type="InterPro" id="IPR050250">
    <property type="entry name" value="Macrolide_Exporter_MacB"/>
</dbReference>
<keyword evidence="11" id="KW-1185">Reference proteome</keyword>
<evidence type="ECO:0000256" key="5">
    <source>
        <dbReference type="ARBA" id="ARBA00023136"/>
    </source>
</evidence>
<dbReference type="Pfam" id="PF02687">
    <property type="entry name" value="FtsX"/>
    <property type="match status" value="2"/>
</dbReference>
<feature type="domain" description="MacB-like periplasmic core" evidence="9">
    <location>
        <begin position="524"/>
        <end position="722"/>
    </location>
</feature>
<keyword evidence="5 7" id="KW-0472">Membrane</keyword>
<dbReference type="RefSeq" id="WP_083344470.1">
    <property type="nucleotide sequence ID" value="NZ_LT629690.1"/>
</dbReference>
<comment type="similarity">
    <text evidence="6">Belongs to the ABC-4 integral membrane protein family.</text>
</comment>
<dbReference type="OrthoDB" id="98656at2"/>
<evidence type="ECO:0000313" key="10">
    <source>
        <dbReference type="EMBL" id="SDF08940.1"/>
    </source>
</evidence>
<feature type="transmembrane region" description="Helical" evidence="7">
    <location>
        <begin position="467"/>
        <end position="490"/>
    </location>
</feature>
<keyword evidence="3 7" id="KW-0812">Transmembrane</keyword>
<feature type="transmembrane region" description="Helical" evidence="7">
    <location>
        <begin position="378"/>
        <end position="400"/>
    </location>
</feature>
<evidence type="ECO:0000313" key="11">
    <source>
        <dbReference type="Proteomes" id="UP000182427"/>
    </source>
</evidence>
<dbReference type="NCBIfam" id="NF038403">
    <property type="entry name" value="perm_prefix_1"/>
    <property type="match status" value="1"/>
</dbReference>
<dbReference type="GO" id="GO:0005886">
    <property type="term" value="C:plasma membrane"/>
    <property type="evidence" value="ECO:0007669"/>
    <property type="project" value="UniProtKB-SubCell"/>
</dbReference>
<evidence type="ECO:0000259" key="9">
    <source>
        <dbReference type="Pfam" id="PF12704"/>
    </source>
</evidence>
<dbReference type="InterPro" id="IPR003838">
    <property type="entry name" value="ABC3_permease_C"/>
</dbReference>
<dbReference type="NCBIfam" id="TIGR03434">
    <property type="entry name" value="ADOP"/>
    <property type="match status" value="1"/>
</dbReference>
<feature type="transmembrane region" description="Helical" evidence="7">
    <location>
        <begin position="795"/>
        <end position="818"/>
    </location>
</feature>
<evidence type="ECO:0000256" key="3">
    <source>
        <dbReference type="ARBA" id="ARBA00022692"/>
    </source>
</evidence>
<dbReference type="Proteomes" id="UP000182427">
    <property type="component" value="Chromosome I"/>
</dbReference>
<dbReference type="AlphaFoldDB" id="A0A1G7I8A7"/>
<organism evidence="10 11">
    <name type="scientific">Terriglobus roseus</name>
    <dbReference type="NCBI Taxonomy" id="392734"/>
    <lineage>
        <taxon>Bacteria</taxon>
        <taxon>Pseudomonadati</taxon>
        <taxon>Acidobacteriota</taxon>
        <taxon>Terriglobia</taxon>
        <taxon>Terriglobales</taxon>
        <taxon>Acidobacteriaceae</taxon>
        <taxon>Terriglobus</taxon>
    </lineage>
</organism>
<dbReference type="InterPro" id="IPR047928">
    <property type="entry name" value="Perm_prefix_1"/>
</dbReference>
<gene>
    <name evidence="10" type="ORF">SAMN05444167_1356</name>
</gene>
<evidence type="ECO:0000256" key="6">
    <source>
        <dbReference type="ARBA" id="ARBA00038076"/>
    </source>
</evidence>
<evidence type="ECO:0000256" key="4">
    <source>
        <dbReference type="ARBA" id="ARBA00022989"/>
    </source>
</evidence>